<dbReference type="InterPro" id="IPR010890">
    <property type="entry name" value="PriC"/>
</dbReference>
<accession>B0BNS4</accession>
<dbReference type="Gene3D" id="1.20.1270.340">
    <property type="match status" value="1"/>
</dbReference>
<evidence type="ECO:0000256" key="1">
    <source>
        <dbReference type="SAM" id="Coils"/>
    </source>
</evidence>
<dbReference type="Proteomes" id="UP000008547">
    <property type="component" value="Chromosome"/>
</dbReference>
<dbReference type="AlphaFoldDB" id="B0BNS4"/>
<dbReference type="Pfam" id="PF07445">
    <property type="entry name" value="PriC"/>
    <property type="match status" value="1"/>
</dbReference>
<reference evidence="2 3" key="1">
    <citation type="journal article" date="2008" name="PLoS ONE">
        <title>Genome biology of Actinobacillus pleuropneumoniae JL03, an isolate of serotype 3 prevalent in China.</title>
        <authorList>
            <person name="Xu Z."/>
            <person name="Zhou Y."/>
            <person name="Li L."/>
            <person name="Zhou R."/>
            <person name="Xiao S."/>
            <person name="Wan Y."/>
            <person name="Zhang S."/>
            <person name="Wang K."/>
            <person name="Li W."/>
            <person name="Li L."/>
            <person name="Jin H."/>
            <person name="Kang M."/>
            <person name="Dalai B."/>
            <person name="Li T."/>
            <person name="Liu L."/>
            <person name="Cheng Y."/>
            <person name="Zhang L."/>
            <person name="Xu T."/>
            <person name="Zheng H."/>
            <person name="Pu S."/>
            <person name="Wang B."/>
            <person name="Gu W."/>
            <person name="Zhang X.L."/>
            <person name="Zhu G.-F."/>
            <person name="Wang S."/>
            <person name="Zhao G.-P."/>
            <person name="Chen H."/>
        </authorList>
    </citation>
    <scope>NUCLEOTIDE SEQUENCE [LARGE SCALE GENOMIC DNA]</scope>
    <source>
        <strain evidence="2 3">JL03</strain>
    </source>
</reference>
<dbReference type="EMBL" id="CP000687">
    <property type="protein sequence ID" value="ABY69209.1"/>
    <property type="molecule type" value="Genomic_DNA"/>
</dbReference>
<evidence type="ECO:0008006" key="4">
    <source>
        <dbReference type="Google" id="ProtNLM"/>
    </source>
</evidence>
<dbReference type="KEGG" id="apj:APJL_0640"/>
<feature type="coiled-coil region" evidence="1">
    <location>
        <begin position="116"/>
        <end position="173"/>
    </location>
</feature>
<dbReference type="HOGENOM" id="CLU_1745781_0_0_6"/>
<keyword evidence="1" id="KW-0175">Coiled coil</keyword>
<evidence type="ECO:0000313" key="3">
    <source>
        <dbReference type="Proteomes" id="UP000008547"/>
    </source>
</evidence>
<proteinExistence type="predicted"/>
<sequence length="177" mass="20776">MELTMFSDFLQVIQQKLTVFSPFLEQEVIVKGNLFSQNQKKVSDFIQEIIHTAQLLSQQTTEDYADFYATKLLRQFDALNHAVFMLEKADLSAREVFTTSFSFPKNIHALPPARRLNEYRKALRALNEKISWLLEKSYAATNDAEKNTWQLQIEETEYRKMKCQKAIEELEEKLSKI</sequence>
<dbReference type="InterPro" id="IPR038338">
    <property type="entry name" value="PriC_sf"/>
</dbReference>
<protein>
    <recommendedName>
        <fullName evidence="4">Primosomal replication protein N</fullName>
    </recommendedName>
</protein>
<organism evidence="2 3">
    <name type="scientific">Actinobacillus pleuropneumoniae serotype 3 (strain JL03)</name>
    <dbReference type="NCBI Taxonomy" id="434271"/>
    <lineage>
        <taxon>Bacteria</taxon>
        <taxon>Pseudomonadati</taxon>
        <taxon>Pseudomonadota</taxon>
        <taxon>Gammaproteobacteria</taxon>
        <taxon>Pasteurellales</taxon>
        <taxon>Pasteurellaceae</taxon>
        <taxon>Actinobacillus</taxon>
    </lineage>
</organism>
<gene>
    <name evidence="2" type="ordered locus">APJL_0640</name>
</gene>
<evidence type="ECO:0000313" key="2">
    <source>
        <dbReference type="EMBL" id="ABY69209.1"/>
    </source>
</evidence>
<name>B0BNS4_ACTPJ</name>